<evidence type="ECO:0000256" key="1">
    <source>
        <dbReference type="SAM" id="Phobius"/>
    </source>
</evidence>
<dbReference type="Proteomes" id="UP000295313">
    <property type="component" value="Unassembled WGS sequence"/>
</dbReference>
<proteinExistence type="predicted"/>
<evidence type="ECO:0000313" key="2">
    <source>
        <dbReference type="EMBL" id="TDX84601.1"/>
    </source>
</evidence>
<gene>
    <name evidence="2" type="ORF">B0I22_2230</name>
</gene>
<dbReference type="RefSeq" id="WP_133944598.1">
    <property type="nucleotide sequence ID" value="NZ_SOEO01000002.1"/>
</dbReference>
<feature type="transmembrane region" description="Helical" evidence="1">
    <location>
        <begin position="172"/>
        <end position="190"/>
    </location>
</feature>
<sequence length="197" mass="23107">MRKLLLLIILIFQQNQCQNYINIGSTKEQVKKLQGEPTSIEIYDEIGKEIWRYGEYGIASITFKNSKIKEFKNHNHILRIGDNSEKKKSSEKITSQDTFWKKARDSNDIYPPSPADAYGEDKSGLYGSATQDIKRFPKEYEEMAESNGLNPYAMPDEYALQEMQKEYDREKYLKWGLIFFATLGMLYLVFKLNKRKK</sequence>
<reference evidence="2 3" key="1">
    <citation type="submission" date="2019-03" db="EMBL/GenBank/DDBJ databases">
        <title>Genomic Encyclopedia of Type Strains, Phase III (KMG-III): the genomes of soil and plant-associated and newly described type strains.</title>
        <authorList>
            <person name="Whitman W."/>
        </authorList>
    </citation>
    <scope>NUCLEOTIDE SEQUENCE [LARGE SCALE GENOMIC DNA]</scope>
    <source>
        <strain evidence="2 3">CGMCC 1.12802</strain>
    </source>
</reference>
<accession>A0A4R8IB88</accession>
<organism evidence="2 3">
    <name type="scientific">Epilithonimonas xixisoli</name>
    <dbReference type="NCBI Taxonomy" id="1476462"/>
    <lineage>
        <taxon>Bacteria</taxon>
        <taxon>Pseudomonadati</taxon>
        <taxon>Bacteroidota</taxon>
        <taxon>Flavobacteriia</taxon>
        <taxon>Flavobacteriales</taxon>
        <taxon>Weeksellaceae</taxon>
        <taxon>Chryseobacterium group</taxon>
        <taxon>Epilithonimonas</taxon>
    </lineage>
</organism>
<evidence type="ECO:0000313" key="3">
    <source>
        <dbReference type="Proteomes" id="UP000295313"/>
    </source>
</evidence>
<keyword evidence="3" id="KW-1185">Reference proteome</keyword>
<dbReference type="EMBL" id="SOEO01000002">
    <property type="protein sequence ID" value="TDX84601.1"/>
    <property type="molecule type" value="Genomic_DNA"/>
</dbReference>
<dbReference type="OrthoDB" id="1275198at2"/>
<keyword evidence="1" id="KW-0812">Transmembrane</keyword>
<dbReference type="AlphaFoldDB" id="A0A4R8IB88"/>
<keyword evidence="1" id="KW-0472">Membrane</keyword>
<name>A0A4R8IB88_9FLAO</name>
<keyword evidence="1" id="KW-1133">Transmembrane helix</keyword>
<protein>
    <submittedName>
        <fullName evidence="2">Uncharacterized protein</fullName>
    </submittedName>
</protein>
<comment type="caution">
    <text evidence="2">The sequence shown here is derived from an EMBL/GenBank/DDBJ whole genome shotgun (WGS) entry which is preliminary data.</text>
</comment>